<sequence>MRTAVLFSFAQRDSLICYFLLLLIWRYGISMDYFNTIGLPVFGLWHSTLVVLGRSQLQIGLGQGWSVLLWNEALFRCLVASCARFSRGSRSRVRWVGSILVAHYLPVGIQRLAYWISWMSHCLLIALGPLEWVCLFEPEWLSKLGISLVSLTCNFCVVIVPRYKCEAPSVCRFSRYPFFASVPHIDNSLSTRDQLHSCSDNYLHGMNKDIACALGLQEQSLGNNSSRVSNCDFDFFPQVSKILAGFSGLAKRCQQLLMYMCPLVYDIFTLDILRGSGREVHMAPDGADTLSHFHCHNLLPYLFSGIPGGISGVEEDRNKRSNPILASVVHNIADISCLCPGQVLAKFPCFSGIMESRADTGVFEAERPGSRFSINQRIATYFYKGILYGFVGFGCGIIGQGIANLIMTAKRSIKKSEDDIPVPPLIKSAALWGVFLAVSSNTRYQIINGLERLVEASPLAKKVPPVAMAFTVGVRFANNVYGGMQFVDWARLTGVQ</sequence>
<dbReference type="AlphaFoldDB" id="A0AAE1WMU7"/>
<reference evidence="10" key="2">
    <citation type="journal article" date="2024" name="Plant">
        <title>Genomic evolution and insights into agronomic trait innovations of Sesamum species.</title>
        <authorList>
            <person name="Miao H."/>
            <person name="Wang L."/>
            <person name="Qu L."/>
            <person name="Liu H."/>
            <person name="Sun Y."/>
            <person name="Le M."/>
            <person name="Wang Q."/>
            <person name="Wei S."/>
            <person name="Zheng Y."/>
            <person name="Lin W."/>
            <person name="Duan Y."/>
            <person name="Cao H."/>
            <person name="Xiong S."/>
            <person name="Wang X."/>
            <person name="Wei L."/>
            <person name="Li C."/>
            <person name="Ma Q."/>
            <person name="Ju M."/>
            <person name="Zhao R."/>
            <person name="Li G."/>
            <person name="Mu C."/>
            <person name="Tian Q."/>
            <person name="Mei H."/>
            <person name="Zhang T."/>
            <person name="Gao T."/>
            <person name="Zhang H."/>
        </authorList>
    </citation>
    <scope>NUCLEOTIDE SEQUENCE</scope>
    <source>
        <strain evidence="10">K16</strain>
    </source>
</reference>
<evidence type="ECO:0000256" key="3">
    <source>
        <dbReference type="ARBA" id="ARBA00022528"/>
    </source>
</evidence>
<evidence type="ECO:0000256" key="4">
    <source>
        <dbReference type="ARBA" id="ARBA00022640"/>
    </source>
</evidence>
<keyword evidence="5 9" id="KW-0812">Transmembrane</keyword>
<evidence type="ECO:0000256" key="1">
    <source>
        <dbReference type="ARBA" id="ARBA00004508"/>
    </source>
</evidence>
<keyword evidence="8 9" id="KW-0472">Membrane</keyword>
<keyword evidence="7 9" id="KW-1133">Transmembrane helix</keyword>
<comment type="similarity">
    <text evidence="2">Belongs to the RETICULATA family.</text>
</comment>
<keyword evidence="3" id="KW-0150">Chloroplast</keyword>
<keyword evidence="6" id="KW-0809">Transit peptide</keyword>
<organism evidence="10 11">
    <name type="scientific">Sesamum angolense</name>
    <dbReference type="NCBI Taxonomy" id="2727404"/>
    <lineage>
        <taxon>Eukaryota</taxon>
        <taxon>Viridiplantae</taxon>
        <taxon>Streptophyta</taxon>
        <taxon>Embryophyta</taxon>
        <taxon>Tracheophyta</taxon>
        <taxon>Spermatophyta</taxon>
        <taxon>Magnoliopsida</taxon>
        <taxon>eudicotyledons</taxon>
        <taxon>Gunneridae</taxon>
        <taxon>Pentapetalae</taxon>
        <taxon>asterids</taxon>
        <taxon>lamiids</taxon>
        <taxon>Lamiales</taxon>
        <taxon>Pedaliaceae</taxon>
        <taxon>Sesamum</taxon>
    </lineage>
</organism>
<protein>
    <submittedName>
        <fullName evidence="10">Protein RETICULATA, chloroplastic</fullName>
    </submittedName>
</protein>
<dbReference type="Proteomes" id="UP001289374">
    <property type="component" value="Unassembled WGS sequence"/>
</dbReference>
<evidence type="ECO:0000256" key="2">
    <source>
        <dbReference type="ARBA" id="ARBA00010793"/>
    </source>
</evidence>
<comment type="subcellular location">
    <subcellularLocation>
        <location evidence="1">Plastid</location>
        <location evidence="1">Chloroplast membrane</location>
        <topology evidence="1">Multi-pass membrane protein</topology>
    </subcellularLocation>
</comment>
<keyword evidence="4" id="KW-0934">Plastid</keyword>
<evidence type="ECO:0000256" key="9">
    <source>
        <dbReference type="SAM" id="Phobius"/>
    </source>
</evidence>
<evidence type="ECO:0000256" key="6">
    <source>
        <dbReference type="ARBA" id="ARBA00022946"/>
    </source>
</evidence>
<dbReference type="PANTHER" id="PTHR31038">
    <property type="entry name" value="EXPRESSED PROTEIN-RELATED"/>
    <property type="match status" value="1"/>
</dbReference>
<reference evidence="10" key="1">
    <citation type="submission" date="2020-06" db="EMBL/GenBank/DDBJ databases">
        <authorList>
            <person name="Li T."/>
            <person name="Hu X."/>
            <person name="Zhang T."/>
            <person name="Song X."/>
            <person name="Zhang H."/>
            <person name="Dai N."/>
            <person name="Sheng W."/>
            <person name="Hou X."/>
            <person name="Wei L."/>
        </authorList>
    </citation>
    <scope>NUCLEOTIDE SEQUENCE</scope>
    <source>
        <strain evidence="10">K16</strain>
        <tissue evidence="10">Leaf</tissue>
    </source>
</reference>
<keyword evidence="11" id="KW-1185">Reference proteome</keyword>
<comment type="caution">
    <text evidence="10">The sequence shown here is derived from an EMBL/GenBank/DDBJ whole genome shotgun (WGS) entry which is preliminary data.</text>
</comment>
<evidence type="ECO:0000313" key="10">
    <source>
        <dbReference type="EMBL" id="KAK4396195.1"/>
    </source>
</evidence>
<evidence type="ECO:0000313" key="11">
    <source>
        <dbReference type="Proteomes" id="UP001289374"/>
    </source>
</evidence>
<dbReference type="InterPro" id="IPR021825">
    <property type="entry name" value="RETICULATA-related"/>
</dbReference>
<dbReference type="EMBL" id="JACGWL010000008">
    <property type="protein sequence ID" value="KAK4396195.1"/>
    <property type="molecule type" value="Genomic_DNA"/>
</dbReference>
<accession>A0AAE1WMU7</accession>
<dbReference type="Pfam" id="PF11891">
    <property type="entry name" value="RETICULATA-like"/>
    <property type="match status" value="1"/>
</dbReference>
<dbReference type="PANTHER" id="PTHR31038:SF18">
    <property type="entry name" value="PROTEIN RETICULATA-RELATED 1, CHLOROPLASTIC"/>
    <property type="match status" value="1"/>
</dbReference>
<evidence type="ECO:0000256" key="8">
    <source>
        <dbReference type="ARBA" id="ARBA00023136"/>
    </source>
</evidence>
<dbReference type="GO" id="GO:0009706">
    <property type="term" value="C:chloroplast inner membrane"/>
    <property type="evidence" value="ECO:0007669"/>
    <property type="project" value="TreeGrafter"/>
</dbReference>
<dbReference type="GO" id="GO:0099402">
    <property type="term" value="P:plant organ development"/>
    <property type="evidence" value="ECO:0007669"/>
    <property type="project" value="TreeGrafter"/>
</dbReference>
<evidence type="ECO:0000256" key="5">
    <source>
        <dbReference type="ARBA" id="ARBA00022692"/>
    </source>
</evidence>
<name>A0AAE1WMU7_9LAMI</name>
<proteinExistence type="inferred from homology"/>
<feature type="transmembrane region" description="Helical" evidence="9">
    <location>
        <begin position="381"/>
        <end position="406"/>
    </location>
</feature>
<gene>
    <name evidence="10" type="ORF">Sango_1456100</name>
</gene>
<evidence type="ECO:0000256" key="7">
    <source>
        <dbReference type="ARBA" id="ARBA00022989"/>
    </source>
</evidence>